<gene>
    <name evidence="25" type="primary">LOC105994460</name>
</gene>
<evidence type="ECO:0000256" key="14">
    <source>
        <dbReference type="ARBA" id="ARBA00029430"/>
    </source>
</evidence>
<dbReference type="STRING" id="10020.ENSDORP00000027331"/>
<evidence type="ECO:0000256" key="20">
    <source>
        <dbReference type="ARBA" id="ARBA00046601"/>
    </source>
</evidence>
<evidence type="ECO:0000256" key="11">
    <source>
        <dbReference type="ARBA" id="ARBA00023170"/>
    </source>
</evidence>
<keyword evidence="7" id="KW-0732">Signal</keyword>
<feature type="domain" description="Renin receptor N-terminal" evidence="23">
    <location>
        <begin position="82"/>
        <end position="332"/>
    </location>
</feature>
<sequence>MFLITVYFLIQCILLFVMLFKKLWRRTLGVETSSSKSPPPAAVVAGVPPAVCVALHCCSSRGTMTTAFLVLLSLLVAGVWGNEFSILRSPGSVVFRNGNWPISAERIPDVAALSMGFTVKENLSWPGLAVGNLFRRPQATIMVMVKGIDKLAFPTERVISYPLENAVPFSLDSVANAIHSLFSEETPVVLQLAPSEERVYLVGKANSVFEDLSVTLQQLRNHLFQENSILSSLPLNSLSRNEEVDLLFLCELQVLHEISSLLSFNQHVAEDHSPDLYSLELVGLDEIEKRYGKESEQFRDASKILVDALQKFADDMYSLYGGNAVVELVTIKSFDTRLVRKTRMILEANPEKQVIPYNLAYKYNFEYSVVFNLVLWVMIALVLAVLIISYNIWNMDPGYDSIIYRMTNQKIRMD</sequence>
<dbReference type="InParanoid" id="A0A1S3G440"/>
<proteinExistence type="predicted"/>
<dbReference type="GO" id="GO:0005789">
    <property type="term" value="C:endoplasmic reticulum membrane"/>
    <property type="evidence" value="ECO:0007669"/>
    <property type="project" value="UniProtKB-SubCell"/>
</dbReference>
<keyword evidence="6 21" id="KW-0812">Transmembrane</keyword>
<keyword evidence="10 21" id="KW-0472">Membrane</keyword>
<dbReference type="PANTHER" id="PTHR13351">
    <property type="entry name" value="RENIN RECEPTOR"/>
    <property type="match status" value="1"/>
</dbReference>
<feature type="transmembrane region" description="Helical" evidence="21">
    <location>
        <begin position="369"/>
        <end position="393"/>
    </location>
</feature>
<dbReference type="Proteomes" id="UP000081671">
    <property type="component" value="Unplaced"/>
</dbReference>
<evidence type="ECO:0000256" key="7">
    <source>
        <dbReference type="ARBA" id="ARBA00022729"/>
    </source>
</evidence>
<evidence type="ECO:0000256" key="18">
    <source>
        <dbReference type="ARBA" id="ARBA00032473"/>
    </source>
</evidence>
<dbReference type="GO" id="GO:0030665">
    <property type="term" value="C:clathrin-coated vesicle membrane"/>
    <property type="evidence" value="ECO:0007669"/>
    <property type="project" value="UniProtKB-SubCell"/>
</dbReference>
<evidence type="ECO:0000256" key="19">
    <source>
        <dbReference type="ARBA" id="ARBA00045569"/>
    </source>
</evidence>
<dbReference type="InterPro" id="IPR012493">
    <property type="entry name" value="Renin_rcpt"/>
</dbReference>
<dbReference type="RefSeq" id="XP_012883430.1">
    <property type="nucleotide sequence ID" value="XM_013027976.1"/>
</dbReference>
<evidence type="ECO:0000256" key="10">
    <source>
        <dbReference type="ARBA" id="ARBA00023136"/>
    </source>
</evidence>
<comment type="subcellular location">
    <subcellularLocation>
        <location evidence="13">Cell projection</location>
        <location evidence="13">Dendritic spine membrane</location>
        <topology evidence="13">Single-pass type I membrane protein</topology>
    </subcellularLocation>
    <subcellularLocation>
        <location evidence="15">Cytoplasmic vesicle</location>
        <location evidence="15">Autophagosome membrane</location>
        <topology evidence="15">Single-pass type I membrane protein</topology>
    </subcellularLocation>
    <subcellularLocation>
        <location evidence="14">Cytoplasmic vesicle</location>
        <location evidence="14">Clathrin-coated vesicle membrane</location>
        <topology evidence="14">Single-pass type I membrane protein</topology>
    </subcellularLocation>
    <subcellularLocation>
        <location evidence="12">Cytoplasmic vesicle</location>
        <location evidence="12">Secretory vesicle</location>
        <location evidence="12">Synaptic vesicle membrane</location>
        <topology evidence="12">Single-pass type I membrane protein</topology>
    </subcellularLocation>
    <subcellularLocation>
        <location evidence="1">Endoplasmic reticulum membrane</location>
        <topology evidence="1">Single-pass type I membrane protein</topology>
    </subcellularLocation>
    <subcellularLocation>
        <location evidence="2">Lysosome membrane</location>
        <topology evidence="2">Single-pass type I membrane protein</topology>
    </subcellularLocation>
</comment>
<evidence type="ECO:0000313" key="24">
    <source>
        <dbReference type="Proteomes" id="UP000081671"/>
    </source>
</evidence>
<feature type="transmembrane region" description="Helical" evidence="21">
    <location>
        <begin position="6"/>
        <end position="24"/>
    </location>
</feature>
<evidence type="ECO:0000256" key="21">
    <source>
        <dbReference type="SAM" id="Phobius"/>
    </source>
</evidence>
<dbReference type="InterPro" id="IPR056780">
    <property type="entry name" value="Renin_r_C"/>
</dbReference>
<protein>
    <recommendedName>
        <fullName evidence="3">Renin receptor</fullName>
    </recommendedName>
    <alternativeName>
        <fullName evidence="18">ATPase H(+)-transporting lysosomal accessory protein 2</fullName>
    </alternativeName>
    <alternativeName>
        <fullName evidence="17">ATPase H(+)-transporting lysosomal-interacting protein 2</fullName>
    </alternativeName>
    <alternativeName>
        <fullName evidence="16">Renin/prorenin receptor</fullName>
    </alternativeName>
</protein>
<accession>A0A1S3G440</accession>
<dbReference type="AlphaFoldDB" id="A0A1S3G440"/>
<evidence type="ECO:0000259" key="23">
    <source>
        <dbReference type="Pfam" id="PF25294"/>
    </source>
</evidence>
<dbReference type="Pfam" id="PF07850">
    <property type="entry name" value="Renin_r"/>
    <property type="match status" value="1"/>
</dbReference>
<dbReference type="KEGG" id="dord:105994460"/>
<dbReference type="PANTHER" id="PTHR13351:SF1">
    <property type="entry name" value="RENIN RECEPTOR"/>
    <property type="match status" value="1"/>
</dbReference>
<comment type="subunit">
    <text evidence="20">Interacts with renin. Accessory component of the multisubunit proton-transporting vacuolar (V)-ATPase protein pump. Interacts (via N-terminus) with ATP6AP1 (via N-terminus). Interacts with ATP6V0D1; ATP6V0D1 is a V-ATPase complex subunit and the interaction promotes V-ATPase complex assembly. Interacts with TMEM9; TMEM9 is a V-ATPase assembly regulator and the interaction induces the interaction with ATP6V0D1. Interacts with VMA21 (via N-terminus); VMA21 is a V-ATPase accessory component.</text>
</comment>
<evidence type="ECO:0000256" key="3">
    <source>
        <dbReference type="ARBA" id="ARBA00014237"/>
    </source>
</evidence>
<dbReference type="GeneID" id="105994460"/>
<dbReference type="GO" id="GO:0030177">
    <property type="term" value="P:positive regulation of Wnt signaling pathway"/>
    <property type="evidence" value="ECO:0007669"/>
    <property type="project" value="TreeGrafter"/>
</dbReference>
<comment type="function">
    <text evidence="19">Multifunctional protein which functions as a renin, prorenin cellular receptor and is involved in the assembly of the lysosomal proton-transporting V-type ATPase (V-ATPase) and the acidification of the endo-lysosomal system. May mediate renin-dependent cellular responses by activating ERK1 and ERK2. By increasing the catalytic efficiency of renin in AGT/angiotensinogen conversion to angiotensin I, may also play a role in the renin-angiotensin system (RAS). Through its function in V-type ATPase (v-ATPase) assembly and acidification of the lysosome it regulates protein degradation and may control different signaling pathways important for proper brain development, synapse morphology and synaptic transmission.</text>
</comment>
<dbReference type="InterPro" id="IPR057318">
    <property type="entry name" value="RENR_N"/>
</dbReference>
<reference evidence="25" key="1">
    <citation type="submission" date="2025-08" db="UniProtKB">
        <authorList>
            <consortium name="RefSeq"/>
        </authorList>
    </citation>
    <scope>IDENTIFICATION</scope>
    <source>
        <tissue evidence="25">Kidney</tissue>
    </source>
</reference>
<keyword evidence="24" id="KW-1185">Reference proteome</keyword>
<keyword evidence="8" id="KW-0256">Endoplasmic reticulum</keyword>
<evidence type="ECO:0000256" key="4">
    <source>
        <dbReference type="ARBA" id="ARBA00022475"/>
    </source>
</evidence>
<evidence type="ECO:0000256" key="1">
    <source>
        <dbReference type="ARBA" id="ARBA00004115"/>
    </source>
</evidence>
<evidence type="ECO:0000313" key="25">
    <source>
        <dbReference type="RefSeq" id="XP_012883430.1"/>
    </source>
</evidence>
<dbReference type="GO" id="GO:0009897">
    <property type="term" value="C:external side of plasma membrane"/>
    <property type="evidence" value="ECO:0007669"/>
    <property type="project" value="TreeGrafter"/>
</dbReference>
<evidence type="ECO:0000256" key="15">
    <source>
        <dbReference type="ARBA" id="ARBA00029432"/>
    </source>
</evidence>
<dbReference type="GO" id="GO:0005765">
    <property type="term" value="C:lysosomal membrane"/>
    <property type="evidence" value="ECO:0007669"/>
    <property type="project" value="UniProtKB-SubCell"/>
</dbReference>
<keyword evidence="5" id="KW-0165">Cleavage on pair of basic residues</keyword>
<dbReference type="GO" id="GO:0032591">
    <property type="term" value="C:dendritic spine membrane"/>
    <property type="evidence" value="ECO:0007669"/>
    <property type="project" value="UniProtKB-SubCell"/>
</dbReference>
<dbReference type="GO" id="GO:0030672">
    <property type="term" value="C:synaptic vesicle membrane"/>
    <property type="evidence" value="ECO:0007669"/>
    <property type="project" value="UniProtKB-SubCell"/>
</dbReference>
<evidence type="ECO:0000256" key="9">
    <source>
        <dbReference type="ARBA" id="ARBA00022989"/>
    </source>
</evidence>
<keyword evidence="11" id="KW-0675">Receptor</keyword>
<evidence type="ECO:0000256" key="6">
    <source>
        <dbReference type="ARBA" id="ARBA00022692"/>
    </source>
</evidence>
<dbReference type="Pfam" id="PF25294">
    <property type="entry name" value="RENR_N"/>
    <property type="match status" value="1"/>
</dbReference>
<dbReference type="GO" id="GO:0000421">
    <property type="term" value="C:autophagosome membrane"/>
    <property type="evidence" value="ECO:0007669"/>
    <property type="project" value="UniProtKB-SubCell"/>
</dbReference>
<organism evidence="24 25">
    <name type="scientific">Dipodomys ordii</name>
    <name type="common">Ord's kangaroo rat</name>
    <dbReference type="NCBI Taxonomy" id="10020"/>
    <lineage>
        <taxon>Eukaryota</taxon>
        <taxon>Metazoa</taxon>
        <taxon>Chordata</taxon>
        <taxon>Craniata</taxon>
        <taxon>Vertebrata</taxon>
        <taxon>Euteleostomi</taxon>
        <taxon>Mammalia</taxon>
        <taxon>Eutheria</taxon>
        <taxon>Euarchontoglires</taxon>
        <taxon>Glires</taxon>
        <taxon>Rodentia</taxon>
        <taxon>Castorimorpha</taxon>
        <taxon>Heteromyidae</taxon>
        <taxon>Dipodomyinae</taxon>
        <taxon>Dipodomys</taxon>
    </lineage>
</organism>
<evidence type="ECO:0000256" key="12">
    <source>
        <dbReference type="ARBA" id="ARBA00029428"/>
    </source>
</evidence>
<keyword evidence="9 21" id="KW-1133">Transmembrane helix</keyword>
<evidence type="ECO:0000259" key="22">
    <source>
        <dbReference type="Pfam" id="PF07850"/>
    </source>
</evidence>
<evidence type="ECO:0000256" key="16">
    <source>
        <dbReference type="ARBA" id="ARBA00030875"/>
    </source>
</evidence>
<dbReference type="GO" id="GO:0038023">
    <property type="term" value="F:signaling receptor activity"/>
    <property type="evidence" value="ECO:0007669"/>
    <property type="project" value="InterPro"/>
</dbReference>
<evidence type="ECO:0000256" key="8">
    <source>
        <dbReference type="ARBA" id="ARBA00022824"/>
    </source>
</evidence>
<evidence type="ECO:0000256" key="5">
    <source>
        <dbReference type="ARBA" id="ARBA00022685"/>
    </source>
</evidence>
<evidence type="ECO:0000256" key="17">
    <source>
        <dbReference type="ARBA" id="ARBA00031536"/>
    </source>
</evidence>
<evidence type="ECO:0000256" key="13">
    <source>
        <dbReference type="ARBA" id="ARBA00029429"/>
    </source>
</evidence>
<name>A0A1S3G440_DIPOR</name>
<dbReference type="OrthoDB" id="46257at2759"/>
<evidence type="ECO:0000256" key="2">
    <source>
        <dbReference type="ARBA" id="ARBA00004352"/>
    </source>
</evidence>
<keyword evidence="4" id="KW-1003">Cell membrane</keyword>
<feature type="domain" description="Renin receptor-like C-terminal transmembrane spanning segment" evidence="22">
    <location>
        <begin position="341"/>
        <end position="414"/>
    </location>
</feature>